<comment type="similarity">
    <text evidence="9">Belongs to the STE12 transcription factor family.</text>
</comment>
<keyword evidence="4 10" id="KW-0863">Zinc-finger</keyword>
<feature type="domain" description="C2H2-type" evidence="12">
    <location>
        <begin position="577"/>
        <end position="605"/>
    </location>
</feature>
<keyword evidence="5" id="KW-0862">Zinc</keyword>
<keyword evidence="6" id="KW-0805">Transcription regulation</keyword>
<dbReference type="InterPro" id="IPR036236">
    <property type="entry name" value="Znf_C2H2_sf"/>
</dbReference>
<evidence type="ECO:0000256" key="4">
    <source>
        <dbReference type="ARBA" id="ARBA00022771"/>
    </source>
</evidence>
<dbReference type="GO" id="GO:1990837">
    <property type="term" value="F:sequence-specific double-stranded DNA binding"/>
    <property type="evidence" value="ECO:0007669"/>
    <property type="project" value="UniProtKB-ARBA"/>
</dbReference>
<keyword evidence="3" id="KW-0677">Repeat</keyword>
<dbReference type="Gene3D" id="3.30.160.60">
    <property type="entry name" value="Classic Zinc Finger"/>
    <property type="match status" value="2"/>
</dbReference>
<dbReference type="GO" id="GO:1990527">
    <property type="term" value="C:Tec1p-Ste12p-Dig1p complex"/>
    <property type="evidence" value="ECO:0007669"/>
    <property type="project" value="TreeGrafter"/>
</dbReference>
<evidence type="ECO:0000256" key="1">
    <source>
        <dbReference type="ARBA" id="ARBA00004123"/>
    </source>
</evidence>
<dbReference type="SMART" id="SM00424">
    <property type="entry name" value="STE"/>
    <property type="match status" value="1"/>
</dbReference>
<dbReference type="PANTHER" id="PTHR47427">
    <property type="entry name" value="PROTEIN STE12"/>
    <property type="match status" value="1"/>
</dbReference>
<evidence type="ECO:0000256" key="8">
    <source>
        <dbReference type="ARBA" id="ARBA00023242"/>
    </source>
</evidence>
<comment type="caution">
    <text evidence="13">The sequence shown here is derived from an EMBL/GenBank/DDBJ whole genome shotgun (WGS) entry which is preliminary data.</text>
</comment>
<evidence type="ECO:0000256" key="10">
    <source>
        <dbReference type="PROSITE-ProRule" id="PRU00042"/>
    </source>
</evidence>
<evidence type="ECO:0000259" key="12">
    <source>
        <dbReference type="PROSITE" id="PS50157"/>
    </source>
</evidence>
<dbReference type="GO" id="GO:0008270">
    <property type="term" value="F:zinc ion binding"/>
    <property type="evidence" value="ECO:0007669"/>
    <property type="project" value="UniProtKB-KW"/>
</dbReference>
<organism evidence="13 14">
    <name type="scientific">Saitoella complicata (strain BCRC 22490 / CBS 7301 / JCM 7358 / NBRC 10748 / NRRL Y-17804)</name>
    <dbReference type="NCBI Taxonomy" id="698492"/>
    <lineage>
        <taxon>Eukaryota</taxon>
        <taxon>Fungi</taxon>
        <taxon>Dikarya</taxon>
        <taxon>Ascomycota</taxon>
        <taxon>Taphrinomycotina</taxon>
        <taxon>Taphrinomycotina incertae sedis</taxon>
        <taxon>Saitoella</taxon>
    </lineage>
</organism>
<keyword evidence="2" id="KW-0479">Metal-binding</keyword>
<dbReference type="PROSITE" id="PS00028">
    <property type="entry name" value="ZINC_FINGER_C2H2_1"/>
    <property type="match status" value="2"/>
</dbReference>
<evidence type="ECO:0000256" key="3">
    <source>
        <dbReference type="ARBA" id="ARBA00022737"/>
    </source>
</evidence>
<dbReference type="AlphaFoldDB" id="A0A0E9N959"/>
<feature type="compositionally biased region" description="Low complexity" evidence="11">
    <location>
        <begin position="461"/>
        <end position="474"/>
    </location>
</feature>
<keyword evidence="8" id="KW-0539">Nucleus</keyword>
<dbReference type="GO" id="GO:0003700">
    <property type="term" value="F:DNA-binding transcription factor activity"/>
    <property type="evidence" value="ECO:0007669"/>
    <property type="project" value="InterPro"/>
</dbReference>
<keyword evidence="14" id="KW-1185">Reference proteome</keyword>
<accession>A0A0E9N959</accession>
<dbReference type="Proteomes" id="UP000033140">
    <property type="component" value="Unassembled WGS sequence"/>
</dbReference>
<dbReference type="SMART" id="SM00355">
    <property type="entry name" value="ZnF_C2H2"/>
    <property type="match status" value="2"/>
</dbReference>
<evidence type="ECO:0000313" key="13">
    <source>
        <dbReference type="EMBL" id="GAO45930.1"/>
    </source>
</evidence>
<proteinExistence type="inferred from homology"/>
<dbReference type="FunFam" id="3.30.160.60:FF:000303">
    <property type="entry name" value="Zinc finger protein 41"/>
    <property type="match status" value="1"/>
</dbReference>
<dbReference type="InterPro" id="IPR013087">
    <property type="entry name" value="Znf_C2H2_type"/>
</dbReference>
<reference evidence="13 14" key="1">
    <citation type="journal article" date="2011" name="J. Gen. Appl. Microbiol.">
        <title>Draft genome sequencing of the enigmatic yeast Saitoella complicata.</title>
        <authorList>
            <person name="Nishida H."/>
            <person name="Hamamoto M."/>
            <person name="Sugiyama J."/>
        </authorList>
    </citation>
    <scope>NUCLEOTIDE SEQUENCE [LARGE SCALE GENOMIC DNA]</scope>
    <source>
        <strain evidence="13 14">NRRL Y-17804</strain>
    </source>
</reference>
<evidence type="ECO:0000256" key="5">
    <source>
        <dbReference type="ARBA" id="ARBA00022833"/>
    </source>
</evidence>
<feature type="region of interest" description="Disordered" evidence="11">
    <location>
        <begin position="461"/>
        <end position="482"/>
    </location>
</feature>
<evidence type="ECO:0000256" key="11">
    <source>
        <dbReference type="SAM" id="MobiDB-lite"/>
    </source>
</evidence>
<keyword evidence="7" id="KW-0804">Transcription</keyword>
<dbReference type="EMBL" id="BACD03000001">
    <property type="protein sequence ID" value="GAO45930.1"/>
    <property type="molecule type" value="Genomic_DNA"/>
</dbReference>
<dbReference type="PANTHER" id="PTHR47427:SF1">
    <property type="entry name" value="PROTEIN STE12"/>
    <property type="match status" value="1"/>
</dbReference>
<feature type="domain" description="C2H2-type" evidence="12">
    <location>
        <begin position="606"/>
        <end position="633"/>
    </location>
</feature>
<dbReference type="Pfam" id="PF00096">
    <property type="entry name" value="zf-C2H2"/>
    <property type="match status" value="2"/>
</dbReference>
<reference evidence="13 14" key="3">
    <citation type="journal article" date="2015" name="Genome Announc.">
        <title>Draft Genome Sequence of the Archiascomycetous Yeast Saitoella complicata.</title>
        <authorList>
            <person name="Yamauchi K."/>
            <person name="Kondo S."/>
            <person name="Hamamoto M."/>
            <person name="Takahashi Y."/>
            <person name="Ogura Y."/>
            <person name="Hayashi T."/>
            <person name="Nishida H."/>
        </authorList>
    </citation>
    <scope>NUCLEOTIDE SEQUENCE [LARGE SCALE GENOMIC DNA]</scope>
    <source>
        <strain evidence="13 14">NRRL Y-17804</strain>
    </source>
</reference>
<evidence type="ECO:0000256" key="2">
    <source>
        <dbReference type="ARBA" id="ARBA00022723"/>
    </source>
</evidence>
<gene>
    <name evidence="13" type="ORF">G7K_0175-t1</name>
</gene>
<evidence type="ECO:0000256" key="6">
    <source>
        <dbReference type="ARBA" id="ARBA00023015"/>
    </source>
</evidence>
<dbReference type="SUPFAM" id="SSF57667">
    <property type="entry name" value="beta-beta-alpha zinc fingers"/>
    <property type="match status" value="1"/>
</dbReference>
<sequence>MDARAQRRLDEVKRIKGNGKGNGKSMEAAVSSTLELCVVLSFVLPSDGDLAGPASYQLQNATPVTTTLLKLNTQRRTRQLTIPLNKTPPVRMTSTQSAATILHDRTESSFLPQHQQNSLPDEARELLEQVDELKFFLLTAPASWQKEQVIRRFLLPTGEYVSCVLWKELFYITGTDIVRIITCRFAAFGRSIVNAKKFEEGIFSDLRNLRPPQCAVLEQPKSPFLDLLYKNNCIRTQKKQKVFFWFSVPHDRLFIDALERDLKREARGEDASTEAITEPAITFNYDEKIGLYEQMIRATTEEDDEGYEELGQRHQARMLRPYGQQYAGSRSERFTPSPSPEQGNLQAYAESAAFTASPQPRMDPSAYQQQYTTPSLGYVPITPQTLQAPTFAVPSVRAQSHFHVEQSPVPLYSEFGSVEPQYPRMSAPPTYMRSYSFTPEAQYGLQDLSVRLPEQEQFFAPPATTTPRRTTFPFNASPSEASPFRARPMERVTSVPPQVTMVQPTSMSRSSSVGLGLSIPSQSSFATPTAQIRLSSNGLHPHTWSGASAMQRRRTFSPYERSATPMIDVDGTPTKGYMCRFNCGKIFRKYEQLKAHMLSHMQEKPYVCDVCERPFSRHDNLLQHMRSHERSPQPVMAQSVSSAYLAPPPVPDFEPSSYTAEVRQEQFVGASAYDGSPYPHIQDAASDIVGLGSGDGLGTSVNDSAAVSGWDANTMPPDGCFTRSPGVEYYSLGRRPETAGYDALELREAARSVVTAAQDAGHVDAGSFLRVYTIVIHDAAFVFWLYLAFQYTLANFNVMTSL</sequence>
<dbReference type="InterPro" id="IPR003120">
    <property type="entry name" value="Ste12"/>
</dbReference>
<dbReference type="Pfam" id="PF02200">
    <property type="entry name" value="STE"/>
    <property type="match status" value="1"/>
</dbReference>
<protein>
    <recommendedName>
        <fullName evidence="12">C2H2-type domain-containing protein</fullName>
    </recommendedName>
</protein>
<feature type="region of interest" description="Disordered" evidence="11">
    <location>
        <begin position="1"/>
        <end position="24"/>
    </location>
</feature>
<comment type="subcellular location">
    <subcellularLocation>
        <location evidence="1">Nucleus</location>
    </subcellularLocation>
</comment>
<dbReference type="GO" id="GO:0005634">
    <property type="term" value="C:nucleus"/>
    <property type="evidence" value="ECO:0007669"/>
    <property type="project" value="UniProtKB-SubCell"/>
</dbReference>
<reference evidence="13 14" key="2">
    <citation type="journal article" date="2014" name="J. Gen. Appl. Microbiol.">
        <title>The early diverging ascomycetous budding yeast Saitoella complicata has three histone deacetylases belonging to the Clr6, Hos2, and Rpd3 lineages.</title>
        <authorList>
            <person name="Nishida H."/>
            <person name="Matsumoto T."/>
            <person name="Kondo S."/>
            <person name="Hamamoto M."/>
            <person name="Yoshikawa H."/>
        </authorList>
    </citation>
    <scope>NUCLEOTIDE SEQUENCE [LARGE SCALE GENOMIC DNA]</scope>
    <source>
        <strain evidence="13 14">NRRL Y-17804</strain>
    </source>
</reference>
<evidence type="ECO:0000256" key="9">
    <source>
        <dbReference type="ARBA" id="ARBA00024345"/>
    </source>
</evidence>
<dbReference type="PROSITE" id="PS50157">
    <property type="entry name" value="ZINC_FINGER_C2H2_2"/>
    <property type="match status" value="2"/>
</dbReference>
<feature type="compositionally biased region" description="Basic and acidic residues" evidence="11">
    <location>
        <begin position="1"/>
        <end position="14"/>
    </location>
</feature>
<dbReference type="GO" id="GO:1990526">
    <property type="term" value="C:Ste12p-Dig1p-Dig2p complex"/>
    <property type="evidence" value="ECO:0007669"/>
    <property type="project" value="TreeGrafter"/>
</dbReference>
<evidence type="ECO:0000256" key="7">
    <source>
        <dbReference type="ARBA" id="ARBA00023163"/>
    </source>
</evidence>
<evidence type="ECO:0000313" key="14">
    <source>
        <dbReference type="Proteomes" id="UP000033140"/>
    </source>
</evidence>
<dbReference type="STRING" id="698492.A0A0E9N959"/>
<name>A0A0E9N959_SAICN</name>
<dbReference type="InterPro" id="IPR052127">
    <property type="entry name" value="STE12_transcription_factor"/>
</dbReference>